<dbReference type="OrthoDB" id="4467269at2"/>
<name>F2BCN9_9NEIS</name>
<keyword evidence="2" id="KW-1185">Reference proteome</keyword>
<comment type="caution">
    <text evidence="1">The sequence shown here is derived from an EMBL/GenBank/DDBJ whole genome shotgun (WGS) entry which is preliminary data.</text>
</comment>
<dbReference type="RefSeq" id="WP_007342473.1">
    <property type="nucleotide sequence ID" value="NZ_GL878494.1"/>
</dbReference>
<dbReference type="Proteomes" id="UP000004105">
    <property type="component" value="Unassembled WGS sequence"/>
</dbReference>
<gene>
    <name evidence="1" type="ORF">HMPREF9123_1464</name>
</gene>
<accession>F2BCN9</accession>
<reference evidence="1 2" key="1">
    <citation type="submission" date="2011-02" db="EMBL/GenBank/DDBJ databases">
        <authorList>
            <person name="Muzny D."/>
            <person name="Qin X."/>
            <person name="Deng J."/>
            <person name="Jiang H."/>
            <person name="Liu Y."/>
            <person name="Qu J."/>
            <person name="Song X.-Z."/>
            <person name="Zhang L."/>
            <person name="Thornton R."/>
            <person name="Coyle M."/>
            <person name="Francisco L."/>
            <person name="Jackson L."/>
            <person name="Javaid M."/>
            <person name="Korchina V."/>
            <person name="Kovar C."/>
            <person name="Mata R."/>
            <person name="Mathew T."/>
            <person name="Ngo R."/>
            <person name="Nguyen L."/>
            <person name="Nguyen N."/>
            <person name="Okwuonu G."/>
            <person name="Ongeri F."/>
            <person name="Pham C."/>
            <person name="Simmons D."/>
            <person name="Wilczek-Boney K."/>
            <person name="Hale W."/>
            <person name="Jakkamsetti A."/>
            <person name="Pham P."/>
            <person name="Ruth R."/>
            <person name="San Lucas F."/>
            <person name="Warren J."/>
            <person name="Zhang J."/>
            <person name="Zhao Z."/>
            <person name="Zhou C."/>
            <person name="Zhu D."/>
            <person name="Lee S."/>
            <person name="Bess C."/>
            <person name="Blankenburg K."/>
            <person name="Forbes L."/>
            <person name="Fu Q."/>
            <person name="Gubbala S."/>
            <person name="Hirani K."/>
            <person name="Jayaseelan J.C."/>
            <person name="Lara F."/>
            <person name="Munidasa M."/>
            <person name="Palculict T."/>
            <person name="Patil S."/>
            <person name="Pu L.-L."/>
            <person name="Saada N."/>
            <person name="Tang L."/>
            <person name="Weissenberger G."/>
            <person name="Zhu Y."/>
            <person name="Hemphill L."/>
            <person name="Shang Y."/>
            <person name="Youmans B."/>
            <person name="Ayvaz T."/>
            <person name="Ross M."/>
            <person name="Santibanez J."/>
            <person name="Aqrawi P."/>
            <person name="Gross S."/>
            <person name="Joshi V."/>
            <person name="Fowler G."/>
            <person name="Nazareth L."/>
            <person name="Reid J."/>
            <person name="Worley K."/>
            <person name="Petrosino J."/>
            <person name="Highlander S."/>
            <person name="Gibbs R."/>
        </authorList>
    </citation>
    <scope>NUCLEOTIDE SEQUENCE [LARGE SCALE GENOMIC DNA]</scope>
    <source>
        <strain evidence="1 2">ATCC BAA-1200</strain>
    </source>
</reference>
<protein>
    <submittedName>
        <fullName evidence="1">RecA/RadA recombinase</fullName>
    </submittedName>
</protein>
<sequence>MPFTDTQTTSLLAVKGVGKTVLQRLQQMGLDDVAKLAAADPADILQQGGAITGASCWKNSPQAKAAITAAVAWAQARQGNEVA</sequence>
<proteinExistence type="predicted"/>
<dbReference type="Gene3D" id="1.10.150.20">
    <property type="entry name" value="5' to 3' exonuclease, C-terminal subdomain"/>
    <property type="match status" value="1"/>
</dbReference>
<organism evidence="1 2">
    <name type="scientific">Neisseria bacilliformis ATCC BAA-1200</name>
    <dbReference type="NCBI Taxonomy" id="888742"/>
    <lineage>
        <taxon>Bacteria</taxon>
        <taxon>Pseudomonadati</taxon>
        <taxon>Pseudomonadota</taxon>
        <taxon>Betaproteobacteria</taxon>
        <taxon>Neisseriales</taxon>
        <taxon>Neisseriaceae</taxon>
        <taxon>Neisseria</taxon>
    </lineage>
</organism>
<dbReference type="EMBL" id="AFAY01000030">
    <property type="protein sequence ID" value="EGF10793.1"/>
    <property type="molecule type" value="Genomic_DNA"/>
</dbReference>
<evidence type="ECO:0000313" key="2">
    <source>
        <dbReference type="Proteomes" id="UP000004105"/>
    </source>
</evidence>
<dbReference type="HOGENOM" id="CLU_176768_0_0_4"/>
<dbReference type="AlphaFoldDB" id="F2BCN9"/>
<evidence type="ECO:0000313" key="1">
    <source>
        <dbReference type="EMBL" id="EGF10793.1"/>
    </source>
</evidence>